<organism evidence="1 3">
    <name type="scientific">Rhizophagus clarus</name>
    <dbReference type="NCBI Taxonomy" id="94130"/>
    <lineage>
        <taxon>Eukaryota</taxon>
        <taxon>Fungi</taxon>
        <taxon>Fungi incertae sedis</taxon>
        <taxon>Mucoromycota</taxon>
        <taxon>Glomeromycotina</taxon>
        <taxon>Glomeromycetes</taxon>
        <taxon>Glomerales</taxon>
        <taxon>Glomeraceae</taxon>
        <taxon>Rhizophagus</taxon>
    </lineage>
</organism>
<evidence type="ECO:0008006" key="4">
    <source>
        <dbReference type="Google" id="ProtNLM"/>
    </source>
</evidence>
<dbReference type="EMBL" id="BLAL01000194">
    <property type="protein sequence ID" value="GES90217.1"/>
    <property type="molecule type" value="Genomic_DNA"/>
</dbReference>
<keyword evidence="3" id="KW-1185">Reference proteome</keyword>
<dbReference type="AlphaFoldDB" id="A0A2Z6R8J2"/>
<protein>
    <recommendedName>
        <fullName evidence="4">F-box domain-containing protein</fullName>
    </recommendedName>
</protein>
<dbReference type="Proteomes" id="UP000247702">
    <property type="component" value="Unassembled WGS sequence"/>
</dbReference>
<reference evidence="2" key="2">
    <citation type="submission" date="2019-10" db="EMBL/GenBank/DDBJ databases">
        <title>Conservation and host-specific expression of non-tandemly repeated heterogenous ribosome RNA gene in arbuscular mycorrhizal fungi.</title>
        <authorList>
            <person name="Maeda T."/>
            <person name="Kobayashi Y."/>
            <person name="Nakagawa T."/>
            <person name="Ezawa T."/>
            <person name="Yamaguchi K."/>
            <person name="Bino T."/>
            <person name="Nishimoto Y."/>
            <person name="Shigenobu S."/>
            <person name="Kawaguchi M."/>
        </authorList>
    </citation>
    <scope>NUCLEOTIDE SEQUENCE</scope>
    <source>
        <strain evidence="2">HR1</strain>
    </source>
</reference>
<proteinExistence type="predicted"/>
<evidence type="ECO:0000313" key="2">
    <source>
        <dbReference type="EMBL" id="GES90217.1"/>
    </source>
</evidence>
<gene>
    <name evidence="2" type="ORF">RCL2_001707900</name>
    <name evidence="1" type="ORF">RclHR1_22950002</name>
</gene>
<name>A0A2Z6R8J2_9GLOM</name>
<evidence type="ECO:0000313" key="3">
    <source>
        <dbReference type="Proteomes" id="UP000247702"/>
    </source>
</evidence>
<evidence type="ECO:0000313" key="1">
    <source>
        <dbReference type="EMBL" id="GBB94114.1"/>
    </source>
</evidence>
<dbReference type="OrthoDB" id="2336665at2759"/>
<accession>A0A2Z6R8J2</accession>
<dbReference type="EMBL" id="BEXD01001441">
    <property type="protein sequence ID" value="GBB94114.1"/>
    <property type="molecule type" value="Genomic_DNA"/>
</dbReference>
<dbReference type="Proteomes" id="UP000615446">
    <property type="component" value="Unassembled WGS sequence"/>
</dbReference>
<reference evidence="1 3" key="1">
    <citation type="submission" date="2017-11" db="EMBL/GenBank/DDBJ databases">
        <title>The genome of Rhizophagus clarus HR1 reveals common genetic basis of auxotrophy among arbuscular mycorrhizal fungi.</title>
        <authorList>
            <person name="Kobayashi Y."/>
        </authorList>
    </citation>
    <scope>NUCLEOTIDE SEQUENCE [LARGE SCALE GENOMIC DNA]</scope>
    <source>
        <strain evidence="1 3">HR1</strain>
    </source>
</reference>
<sequence length="481" mass="57401">MSMLNRDVIFLILEELQNDNKSLYSCLLINRTWCETTIPILWRDPTRHNLTDDACKILFNVILLHLSKESRNNLKNQKINPFIKTYRKPLFNYISFWRHFDLCFLERVMNDFKMKNSKLSIFKDEIIKVLINNVNKLISLSIPESFNSHLFSGIEHCFLELENFYCDSNIKNNILKTLTVMSTRIKKLEINVNIKNTNDPSKIVKLIKVQKNLKEVNIIYDGKISNENFIYRKTLEESLIKCADTVQYLRIDWEPITKFLSYLVDLVSLDLAHIKFSYKNWYNLKKVSLPLLKFLKAQYIPPEILAGIIENTSGHLIEISIYHEDLDDTRLIRAIYQNCLNLSYLNLALSTYSYIEFENLLINCKFLNELEVVAINNNLGWFNWSRLFELLTIFSPINLFKFKFTSINSVWEYRLRDLKLFLSNWKDRRPLLLQIVSKERSCIRRKKQQRRQNRQQKLKELLQEYKAKDVIKKYDIIEDDL</sequence>
<comment type="caution">
    <text evidence="1">The sequence shown here is derived from an EMBL/GenBank/DDBJ whole genome shotgun (WGS) entry which is preliminary data.</text>
</comment>